<feature type="chain" id="PRO_5040234756" description="Neuropeptide" evidence="1">
    <location>
        <begin position="22"/>
        <end position="95"/>
    </location>
</feature>
<dbReference type="Proteomes" id="UP001152798">
    <property type="component" value="Chromosome 7"/>
</dbReference>
<dbReference type="AlphaFoldDB" id="A0A9P0HQ76"/>
<evidence type="ECO:0008006" key="4">
    <source>
        <dbReference type="Google" id="ProtNLM"/>
    </source>
</evidence>
<accession>A0A9P0HQ76</accession>
<dbReference type="EMBL" id="OV725083">
    <property type="protein sequence ID" value="CAH1406993.1"/>
    <property type="molecule type" value="Genomic_DNA"/>
</dbReference>
<reference evidence="2" key="1">
    <citation type="submission" date="2022-01" db="EMBL/GenBank/DDBJ databases">
        <authorList>
            <person name="King R."/>
        </authorList>
    </citation>
    <scope>NUCLEOTIDE SEQUENCE</scope>
</reference>
<protein>
    <recommendedName>
        <fullName evidence="4">Neuropeptide</fullName>
    </recommendedName>
</protein>
<dbReference type="OrthoDB" id="10487583at2759"/>
<sequence length="95" mass="10288">MMLAVVLSVIICASQHSTVDGNAIHKCGFPAIPPEYSRVKSMSAVILKGADEPMFKRCNKTTCCPTLYTCCGGGKNCCFLNFVRPPLVIKSKNCE</sequence>
<keyword evidence="3" id="KW-1185">Reference proteome</keyword>
<name>A0A9P0HQ76_NEZVI</name>
<feature type="signal peptide" evidence="1">
    <location>
        <begin position="1"/>
        <end position="21"/>
    </location>
</feature>
<evidence type="ECO:0000256" key="1">
    <source>
        <dbReference type="SAM" id="SignalP"/>
    </source>
</evidence>
<evidence type="ECO:0000313" key="2">
    <source>
        <dbReference type="EMBL" id="CAH1406993.1"/>
    </source>
</evidence>
<gene>
    <name evidence="2" type="ORF">NEZAVI_LOCUS14815</name>
</gene>
<keyword evidence="1" id="KW-0732">Signal</keyword>
<proteinExistence type="predicted"/>
<evidence type="ECO:0000313" key="3">
    <source>
        <dbReference type="Proteomes" id="UP001152798"/>
    </source>
</evidence>
<organism evidence="2 3">
    <name type="scientific">Nezara viridula</name>
    <name type="common">Southern green stink bug</name>
    <name type="synonym">Cimex viridulus</name>
    <dbReference type="NCBI Taxonomy" id="85310"/>
    <lineage>
        <taxon>Eukaryota</taxon>
        <taxon>Metazoa</taxon>
        <taxon>Ecdysozoa</taxon>
        <taxon>Arthropoda</taxon>
        <taxon>Hexapoda</taxon>
        <taxon>Insecta</taxon>
        <taxon>Pterygota</taxon>
        <taxon>Neoptera</taxon>
        <taxon>Paraneoptera</taxon>
        <taxon>Hemiptera</taxon>
        <taxon>Heteroptera</taxon>
        <taxon>Panheteroptera</taxon>
        <taxon>Pentatomomorpha</taxon>
        <taxon>Pentatomoidea</taxon>
        <taxon>Pentatomidae</taxon>
        <taxon>Pentatominae</taxon>
        <taxon>Nezara</taxon>
    </lineage>
</organism>